<reference evidence="2 3" key="1">
    <citation type="submission" date="2023-01" db="EMBL/GenBank/DDBJ databases">
        <title>Novel species of the genus Asticcacaulis isolated from rivers.</title>
        <authorList>
            <person name="Lu H."/>
        </authorList>
    </citation>
    <scope>NUCLEOTIDE SEQUENCE [LARGE SCALE GENOMIC DNA]</scope>
    <source>
        <strain evidence="2 3">DXS10W</strain>
    </source>
</reference>
<dbReference type="InterPro" id="IPR046525">
    <property type="entry name" value="DUF6702"/>
</dbReference>
<name>A0ABT5IFW8_9CAUL</name>
<dbReference type="EMBL" id="JAQQKW010000007">
    <property type="protein sequence ID" value="MDC7695088.1"/>
    <property type="molecule type" value="Genomic_DNA"/>
</dbReference>
<protein>
    <recommendedName>
        <fullName evidence="4">DUF1007 family protein</fullName>
    </recommendedName>
</protein>
<proteinExistence type="predicted"/>
<dbReference type="RefSeq" id="WP_272741778.1">
    <property type="nucleotide sequence ID" value="NZ_JAQQKW010000007.1"/>
</dbReference>
<evidence type="ECO:0000313" key="3">
    <source>
        <dbReference type="Proteomes" id="UP001216595"/>
    </source>
</evidence>
<keyword evidence="3" id="KW-1185">Reference proteome</keyword>
<dbReference type="Proteomes" id="UP001216595">
    <property type="component" value="Unassembled WGS sequence"/>
</dbReference>
<feature type="chain" id="PRO_5046782720" description="DUF1007 family protein" evidence="1">
    <location>
        <begin position="22"/>
        <end position="158"/>
    </location>
</feature>
<gene>
    <name evidence="2" type="ORF">PQU94_12445</name>
</gene>
<accession>A0ABT5IFW8</accession>
<keyword evidence="1" id="KW-0732">Signal</keyword>
<comment type="caution">
    <text evidence="2">The sequence shown here is derived from an EMBL/GenBank/DDBJ whole genome shotgun (WGS) entry which is preliminary data.</text>
</comment>
<evidence type="ECO:0008006" key="4">
    <source>
        <dbReference type="Google" id="ProtNLM"/>
    </source>
</evidence>
<evidence type="ECO:0000313" key="2">
    <source>
        <dbReference type="EMBL" id="MDC7695088.1"/>
    </source>
</evidence>
<feature type="signal peptide" evidence="1">
    <location>
        <begin position="1"/>
        <end position="21"/>
    </location>
</feature>
<dbReference type="Pfam" id="PF20420">
    <property type="entry name" value="DUF6702"/>
    <property type="match status" value="1"/>
</dbReference>
<organism evidence="2 3">
    <name type="scientific">Asticcacaulis currens</name>
    <dbReference type="NCBI Taxonomy" id="2984210"/>
    <lineage>
        <taxon>Bacteria</taxon>
        <taxon>Pseudomonadati</taxon>
        <taxon>Pseudomonadota</taxon>
        <taxon>Alphaproteobacteria</taxon>
        <taxon>Caulobacterales</taxon>
        <taxon>Caulobacteraceae</taxon>
        <taxon>Asticcacaulis</taxon>
    </lineage>
</organism>
<evidence type="ECO:0000256" key="1">
    <source>
        <dbReference type="SAM" id="SignalP"/>
    </source>
</evidence>
<sequence>MIRRGFLLGGAALMLASPALAHRGHHTLSVVEIAPDGAVTVTHTLSAHDSEPELVELAPDAQPSVDDPDALKALEAHLRNAFTINGQRLDFFAYEAWGDDLQFTFKGKLNGVPKTVTVAYGLFPNSRKTGVGLVNVRLNGVTKSLTFAKGDAPKTVGF</sequence>